<feature type="transmembrane region" description="Helical" evidence="8">
    <location>
        <begin position="319"/>
        <end position="339"/>
    </location>
</feature>
<evidence type="ECO:0000256" key="7">
    <source>
        <dbReference type="PIRSR" id="PIRSR600715-1"/>
    </source>
</evidence>
<sequence length="349" mass="37323">MFHDCLPLILLIAAYGTASLLIRRMIAIAVLDTPGHRSAHTSPTPKGGGIGVIGAFLLFFIPLRTACDLPPLTIEAGGLWIAVALLAVVSWLDDVYQWPPLIKLTTQLFAAIIVTLTMLPVDAFSSPLILCGAVVASIIWLVFVTNAVNFMDGLNGLVAGSLCLTFLCLTLPGWPADSLDTRLVAALIAFGLLAFLPYNFPHARIFLGDVGSQSCGLLTGTAALSFMTNGSHEMLSSLDSALLVPCLIAGLLYDVTITLIRRAIVGEKILQAHRGHLYQVACRSGVPMPVVSLIHWGFVIWGGCVFALVGHTITAASGITIIFALIALPQLAWTIFVLLRIRQHPVGRW</sequence>
<evidence type="ECO:0000256" key="1">
    <source>
        <dbReference type="ARBA" id="ARBA00004651"/>
    </source>
</evidence>
<feature type="binding site" evidence="7">
    <location>
        <position position="149"/>
    </location>
    <ligand>
        <name>Mg(2+)</name>
        <dbReference type="ChEBI" id="CHEBI:18420"/>
    </ligand>
</feature>
<comment type="subcellular location">
    <subcellularLocation>
        <location evidence="1">Cell membrane</location>
        <topology evidence="1">Multi-pass membrane protein</topology>
    </subcellularLocation>
</comment>
<protein>
    <submittedName>
        <fullName evidence="9">Undecaprenyl-phosphate alpha-N-acetylglucosaminyl 1-phosphate transferase</fullName>
    </submittedName>
</protein>
<feature type="transmembrane region" description="Helical" evidence="8">
    <location>
        <begin position="47"/>
        <end position="66"/>
    </location>
</feature>
<feature type="transmembrane region" description="Helical" evidence="8">
    <location>
        <begin position="72"/>
        <end position="92"/>
    </location>
</feature>
<keyword evidence="4 8" id="KW-0812">Transmembrane</keyword>
<evidence type="ECO:0000256" key="5">
    <source>
        <dbReference type="ARBA" id="ARBA00022989"/>
    </source>
</evidence>
<dbReference type="GO" id="GO:0016780">
    <property type="term" value="F:phosphotransferase activity, for other substituted phosphate groups"/>
    <property type="evidence" value="ECO:0007669"/>
    <property type="project" value="InterPro"/>
</dbReference>
<keyword evidence="6 8" id="KW-0472">Membrane</keyword>
<dbReference type="EMBL" id="BJYG01000001">
    <property type="protein sequence ID" value="GEN61947.1"/>
    <property type="molecule type" value="Genomic_DNA"/>
</dbReference>
<dbReference type="InterPro" id="IPR000715">
    <property type="entry name" value="Glycosyl_transferase_4"/>
</dbReference>
<dbReference type="Pfam" id="PF00953">
    <property type="entry name" value="Glycos_transf_4"/>
    <property type="match status" value="1"/>
</dbReference>
<feature type="transmembrane region" description="Helical" evidence="8">
    <location>
        <begin position="156"/>
        <end position="175"/>
    </location>
</feature>
<reference evidence="9 10" key="1">
    <citation type="submission" date="2019-07" db="EMBL/GenBank/DDBJ databases">
        <title>Whole genome shotgun sequence of Acetobacter oeni NBRC 105207.</title>
        <authorList>
            <person name="Hosoyama A."/>
            <person name="Uohara A."/>
            <person name="Ohji S."/>
            <person name="Ichikawa N."/>
        </authorList>
    </citation>
    <scope>NUCLEOTIDE SEQUENCE [LARGE SCALE GENOMIC DNA]</scope>
    <source>
        <strain evidence="9 10">NBRC 105207</strain>
    </source>
</reference>
<feature type="binding site" evidence="7">
    <location>
        <position position="209"/>
    </location>
    <ligand>
        <name>Mg(2+)</name>
        <dbReference type="ChEBI" id="CHEBI:18420"/>
    </ligand>
</feature>
<accession>A0A511XG61</accession>
<feature type="transmembrane region" description="Helical" evidence="8">
    <location>
        <begin position="240"/>
        <end position="260"/>
    </location>
</feature>
<keyword evidence="7" id="KW-0479">Metal-binding</keyword>
<keyword evidence="3 9" id="KW-0808">Transferase</keyword>
<evidence type="ECO:0000256" key="3">
    <source>
        <dbReference type="ARBA" id="ARBA00022679"/>
    </source>
</evidence>
<keyword evidence="10" id="KW-1185">Reference proteome</keyword>
<dbReference type="PANTHER" id="PTHR22926:SF3">
    <property type="entry name" value="UNDECAPRENYL-PHOSPHATE ALPHA-N-ACETYLGLUCOSAMINYL 1-PHOSPHATE TRANSFERASE"/>
    <property type="match status" value="1"/>
</dbReference>
<dbReference type="AlphaFoldDB" id="A0A511XG61"/>
<evidence type="ECO:0000256" key="8">
    <source>
        <dbReference type="SAM" id="Phobius"/>
    </source>
</evidence>
<evidence type="ECO:0000256" key="6">
    <source>
        <dbReference type="ARBA" id="ARBA00023136"/>
    </source>
</evidence>
<organism evidence="9 10">
    <name type="scientific">Acetobacter oeni</name>
    <dbReference type="NCBI Taxonomy" id="304077"/>
    <lineage>
        <taxon>Bacteria</taxon>
        <taxon>Pseudomonadati</taxon>
        <taxon>Pseudomonadota</taxon>
        <taxon>Alphaproteobacteria</taxon>
        <taxon>Acetobacterales</taxon>
        <taxon>Acetobacteraceae</taxon>
        <taxon>Acetobacter</taxon>
    </lineage>
</organism>
<feature type="transmembrane region" description="Helical" evidence="8">
    <location>
        <begin position="6"/>
        <end position="26"/>
    </location>
</feature>
<evidence type="ECO:0000313" key="10">
    <source>
        <dbReference type="Proteomes" id="UP000321746"/>
    </source>
</evidence>
<feature type="transmembrane region" description="Helical" evidence="8">
    <location>
        <begin position="210"/>
        <end position="228"/>
    </location>
</feature>
<dbReference type="GO" id="GO:0005886">
    <property type="term" value="C:plasma membrane"/>
    <property type="evidence" value="ECO:0007669"/>
    <property type="project" value="UniProtKB-SubCell"/>
</dbReference>
<keyword evidence="2" id="KW-1003">Cell membrane</keyword>
<keyword evidence="7" id="KW-0460">Magnesium</keyword>
<comment type="caution">
    <text evidence="9">The sequence shown here is derived from an EMBL/GenBank/DDBJ whole genome shotgun (WGS) entry which is preliminary data.</text>
</comment>
<dbReference type="GO" id="GO:0009103">
    <property type="term" value="P:lipopolysaccharide biosynthetic process"/>
    <property type="evidence" value="ECO:0007669"/>
    <property type="project" value="TreeGrafter"/>
</dbReference>
<keyword evidence="5 8" id="KW-1133">Transmembrane helix</keyword>
<dbReference type="Proteomes" id="UP000321746">
    <property type="component" value="Unassembled WGS sequence"/>
</dbReference>
<feature type="transmembrane region" description="Helical" evidence="8">
    <location>
        <begin position="293"/>
        <end position="313"/>
    </location>
</feature>
<dbReference type="RefSeq" id="WP_146884972.1">
    <property type="nucleotide sequence ID" value="NZ_BJYG01000001.1"/>
</dbReference>
<dbReference type="GO" id="GO:0044038">
    <property type="term" value="P:cell wall macromolecule biosynthetic process"/>
    <property type="evidence" value="ECO:0007669"/>
    <property type="project" value="TreeGrafter"/>
</dbReference>
<proteinExistence type="predicted"/>
<dbReference type="PANTHER" id="PTHR22926">
    <property type="entry name" value="PHOSPHO-N-ACETYLMURAMOYL-PENTAPEPTIDE-TRANSFERASE"/>
    <property type="match status" value="1"/>
</dbReference>
<feature type="transmembrane region" description="Helical" evidence="8">
    <location>
        <begin position="104"/>
        <end position="121"/>
    </location>
</feature>
<dbReference type="GO" id="GO:0046872">
    <property type="term" value="F:metal ion binding"/>
    <property type="evidence" value="ECO:0007669"/>
    <property type="project" value="UniProtKB-KW"/>
</dbReference>
<evidence type="ECO:0000256" key="4">
    <source>
        <dbReference type="ARBA" id="ARBA00022692"/>
    </source>
</evidence>
<evidence type="ECO:0000313" key="9">
    <source>
        <dbReference type="EMBL" id="GEN61947.1"/>
    </source>
</evidence>
<feature type="transmembrane region" description="Helical" evidence="8">
    <location>
        <begin position="127"/>
        <end position="144"/>
    </location>
</feature>
<name>A0A511XG61_9PROT</name>
<dbReference type="GO" id="GO:0071555">
    <property type="term" value="P:cell wall organization"/>
    <property type="evidence" value="ECO:0007669"/>
    <property type="project" value="TreeGrafter"/>
</dbReference>
<evidence type="ECO:0000256" key="2">
    <source>
        <dbReference type="ARBA" id="ARBA00022475"/>
    </source>
</evidence>
<feature type="transmembrane region" description="Helical" evidence="8">
    <location>
        <begin position="181"/>
        <end position="198"/>
    </location>
</feature>
<dbReference type="OrthoDB" id="9783652at2"/>
<comment type="cofactor">
    <cofactor evidence="7">
        <name>Mg(2+)</name>
        <dbReference type="ChEBI" id="CHEBI:18420"/>
    </cofactor>
</comment>
<gene>
    <name evidence="9" type="primary">tagO</name>
    <name evidence="9" type="ORF">AOE01nite_01710</name>
</gene>